<name>A0A9X2FIR6_9LACO</name>
<evidence type="ECO:0000259" key="8">
    <source>
        <dbReference type="Pfam" id="PF14748"/>
    </source>
</evidence>
<comment type="catalytic activity">
    <reaction evidence="5">
        <text>L-proline + NADP(+) = (S)-1-pyrroline-5-carboxylate + NADPH + 2 H(+)</text>
        <dbReference type="Rhea" id="RHEA:14109"/>
        <dbReference type="ChEBI" id="CHEBI:15378"/>
        <dbReference type="ChEBI" id="CHEBI:17388"/>
        <dbReference type="ChEBI" id="CHEBI:57783"/>
        <dbReference type="ChEBI" id="CHEBI:58349"/>
        <dbReference type="ChEBI" id="CHEBI:60039"/>
        <dbReference type="EC" id="1.5.1.2"/>
    </reaction>
</comment>
<evidence type="ECO:0000256" key="2">
    <source>
        <dbReference type="ARBA" id="ARBA00022650"/>
    </source>
</evidence>
<dbReference type="InterPro" id="IPR000304">
    <property type="entry name" value="Pyrroline-COOH_reductase"/>
</dbReference>
<dbReference type="Proteomes" id="UP001139006">
    <property type="component" value="Unassembled WGS sequence"/>
</dbReference>
<comment type="subcellular location">
    <subcellularLocation>
        <location evidence="5">Cytoplasm</location>
    </subcellularLocation>
</comment>
<organism evidence="9 10">
    <name type="scientific">Ligilactobacillus ubinensis</name>
    <dbReference type="NCBI Taxonomy" id="2876789"/>
    <lineage>
        <taxon>Bacteria</taxon>
        <taxon>Bacillati</taxon>
        <taxon>Bacillota</taxon>
        <taxon>Bacilli</taxon>
        <taxon>Lactobacillales</taxon>
        <taxon>Lactobacillaceae</taxon>
        <taxon>Ligilactobacillus</taxon>
    </lineage>
</organism>
<dbReference type="HAMAP" id="MF_01925">
    <property type="entry name" value="P5C_reductase"/>
    <property type="match status" value="1"/>
</dbReference>
<dbReference type="GO" id="GO:0004735">
    <property type="term" value="F:pyrroline-5-carboxylate reductase activity"/>
    <property type="evidence" value="ECO:0007669"/>
    <property type="project" value="UniProtKB-UniRule"/>
</dbReference>
<dbReference type="EC" id="1.5.1.2" evidence="5"/>
<feature type="binding site" evidence="6">
    <location>
        <begin position="8"/>
        <end position="13"/>
    </location>
    <ligand>
        <name>NADP(+)</name>
        <dbReference type="ChEBI" id="CHEBI:58349"/>
    </ligand>
</feature>
<keyword evidence="10" id="KW-1185">Reference proteome</keyword>
<dbReference type="Gene3D" id="3.40.50.720">
    <property type="entry name" value="NAD(P)-binding Rossmann-like Domain"/>
    <property type="match status" value="1"/>
</dbReference>
<comment type="caution">
    <text evidence="9">The sequence shown here is derived from an EMBL/GenBank/DDBJ whole genome shotgun (WGS) entry which is preliminary data.</text>
</comment>
<evidence type="ECO:0000256" key="6">
    <source>
        <dbReference type="PIRSR" id="PIRSR000193-1"/>
    </source>
</evidence>
<evidence type="ECO:0000259" key="7">
    <source>
        <dbReference type="Pfam" id="PF03807"/>
    </source>
</evidence>
<dbReference type="GO" id="GO:0055129">
    <property type="term" value="P:L-proline biosynthetic process"/>
    <property type="evidence" value="ECO:0007669"/>
    <property type="project" value="UniProtKB-UniRule"/>
</dbReference>
<comment type="similarity">
    <text evidence="1 5">Belongs to the pyrroline-5-carboxylate reductase family.</text>
</comment>
<keyword evidence="5" id="KW-0963">Cytoplasm</keyword>
<dbReference type="EMBL" id="JAIULA010000006">
    <property type="protein sequence ID" value="MCP0886556.1"/>
    <property type="molecule type" value="Genomic_DNA"/>
</dbReference>
<dbReference type="Pfam" id="PF14748">
    <property type="entry name" value="P5CR_dimer"/>
    <property type="match status" value="1"/>
</dbReference>
<evidence type="ECO:0000313" key="9">
    <source>
        <dbReference type="EMBL" id="MCP0886556.1"/>
    </source>
</evidence>
<evidence type="ECO:0000256" key="4">
    <source>
        <dbReference type="ARBA" id="ARBA00023002"/>
    </source>
</evidence>
<dbReference type="SUPFAM" id="SSF51735">
    <property type="entry name" value="NAD(P)-binding Rossmann-fold domains"/>
    <property type="match status" value="1"/>
</dbReference>
<keyword evidence="2 5" id="KW-0641">Proline biosynthesis</keyword>
<dbReference type="PANTHER" id="PTHR11645:SF0">
    <property type="entry name" value="PYRROLINE-5-CARBOXYLATE REDUCTASE 3"/>
    <property type="match status" value="1"/>
</dbReference>
<accession>A0A9X2FIR6</accession>
<proteinExistence type="inferred from homology"/>
<evidence type="ECO:0000256" key="3">
    <source>
        <dbReference type="ARBA" id="ARBA00022857"/>
    </source>
</evidence>
<dbReference type="PANTHER" id="PTHR11645">
    <property type="entry name" value="PYRROLINE-5-CARBOXYLATE REDUCTASE"/>
    <property type="match status" value="1"/>
</dbReference>
<keyword evidence="4 5" id="KW-0560">Oxidoreductase</keyword>
<comment type="function">
    <text evidence="5">Catalyzes the reduction of 1-pyrroline-5-carboxylate (PCA) to L-proline.</text>
</comment>
<comment type="catalytic activity">
    <reaction evidence="5">
        <text>L-proline + NAD(+) = (S)-1-pyrroline-5-carboxylate + NADH + 2 H(+)</text>
        <dbReference type="Rhea" id="RHEA:14105"/>
        <dbReference type="ChEBI" id="CHEBI:15378"/>
        <dbReference type="ChEBI" id="CHEBI:17388"/>
        <dbReference type="ChEBI" id="CHEBI:57540"/>
        <dbReference type="ChEBI" id="CHEBI:57945"/>
        <dbReference type="ChEBI" id="CHEBI:60039"/>
        <dbReference type="EC" id="1.5.1.2"/>
    </reaction>
</comment>
<reference evidence="9 10" key="1">
    <citation type="journal article" date="2023" name="Int. J. Syst. Evol. Microbiol.">
        <title>Ligilactobacillus ubinensis sp. nov., a novel species isolated from the wild ferment of a durian fruit (Durio zibethinus).</title>
        <authorList>
            <person name="Heng Y.C."/>
            <person name="Menon N."/>
            <person name="Chen B."/>
            <person name="Loo B.Z.L."/>
            <person name="Wong G.W.J."/>
            <person name="Lim A.C.H."/>
            <person name="Silvaraju S."/>
            <person name="Kittelmann S."/>
        </authorList>
    </citation>
    <scope>NUCLEOTIDE SEQUENCE [LARGE SCALE GENOMIC DNA]</scope>
    <source>
        <strain evidence="9 10">WILCCON 0076</strain>
    </source>
</reference>
<gene>
    <name evidence="5" type="primary">proC</name>
    <name evidence="9" type="ORF">LB941_04295</name>
</gene>
<dbReference type="InterPro" id="IPR008927">
    <property type="entry name" value="6-PGluconate_DH-like_C_sf"/>
</dbReference>
<evidence type="ECO:0000256" key="5">
    <source>
        <dbReference type="HAMAP-Rule" id="MF_01925"/>
    </source>
</evidence>
<evidence type="ECO:0000313" key="10">
    <source>
        <dbReference type="Proteomes" id="UP001139006"/>
    </source>
</evidence>
<sequence>MTINVYTIGGGQMSEAILRAALKRKIVSSQSVTITDVSEKRVTYLKKEYGFNAVQAFDENAATQADIVLVGVRPQDDWKEVLRRIGELQTKAQIISIIAGVTLKQLEAALNSQRAQVTRIIPNTLTDTGFGYSGVCLGEYAAKEIVTPFIESFGKVDFIPEAQIDAYTGYAVCGPNYVYNFYLALTNAGVLAGLSRQQANKIALENIKGAAAFLEDTKKHPYELLDTNNSAGGCGITLQHEIDASTFAAGLQNAVLAAVDKATELGGE</sequence>
<comment type="pathway">
    <text evidence="5">Amino-acid biosynthesis; L-proline biosynthesis; L-proline from L-glutamate 5-semialdehyde: step 1/1.</text>
</comment>
<evidence type="ECO:0000256" key="1">
    <source>
        <dbReference type="ARBA" id="ARBA00005525"/>
    </source>
</evidence>
<dbReference type="SUPFAM" id="SSF48179">
    <property type="entry name" value="6-phosphogluconate dehydrogenase C-terminal domain-like"/>
    <property type="match status" value="1"/>
</dbReference>
<dbReference type="GO" id="GO:0005737">
    <property type="term" value="C:cytoplasm"/>
    <property type="evidence" value="ECO:0007669"/>
    <property type="project" value="UniProtKB-SubCell"/>
</dbReference>
<protein>
    <recommendedName>
        <fullName evidence="5">Pyrroline-5-carboxylate reductase</fullName>
        <shortName evidence="5">P5C reductase</shortName>
        <shortName evidence="5">P5CR</shortName>
        <ecNumber evidence="5">1.5.1.2</ecNumber>
    </recommendedName>
    <alternativeName>
        <fullName evidence="5">PCA reductase</fullName>
    </alternativeName>
</protein>
<dbReference type="AlphaFoldDB" id="A0A9X2FIR6"/>
<keyword evidence="3 5" id="KW-0521">NADP</keyword>
<dbReference type="InterPro" id="IPR036291">
    <property type="entry name" value="NAD(P)-bd_dom_sf"/>
</dbReference>
<dbReference type="Pfam" id="PF03807">
    <property type="entry name" value="F420_oxidored"/>
    <property type="match status" value="1"/>
</dbReference>
<feature type="domain" description="Pyrroline-5-carboxylate reductase catalytic N-terminal" evidence="7">
    <location>
        <begin position="8"/>
        <end position="100"/>
    </location>
</feature>
<dbReference type="Gene3D" id="1.10.3730.10">
    <property type="entry name" value="ProC C-terminal domain-like"/>
    <property type="match status" value="1"/>
</dbReference>
<dbReference type="InterPro" id="IPR028939">
    <property type="entry name" value="P5C_Rdtase_cat_N"/>
</dbReference>
<dbReference type="InterPro" id="IPR029036">
    <property type="entry name" value="P5CR_dimer"/>
</dbReference>
<dbReference type="RefSeq" id="WP_253359770.1">
    <property type="nucleotide sequence ID" value="NZ_JAIULA010000006.1"/>
</dbReference>
<dbReference type="PIRSF" id="PIRSF000193">
    <property type="entry name" value="Pyrrol-5-carb_rd"/>
    <property type="match status" value="1"/>
</dbReference>
<keyword evidence="5" id="KW-0028">Amino-acid biosynthesis</keyword>
<feature type="domain" description="Pyrroline-5-carboxylate reductase dimerisation" evidence="8">
    <location>
        <begin position="161"/>
        <end position="265"/>
    </location>
</feature>